<accession>A0A0F9STP1</accession>
<proteinExistence type="predicted"/>
<protein>
    <submittedName>
        <fullName evidence="1">Uncharacterized protein</fullName>
    </submittedName>
</protein>
<dbReference type="Gene3D" id="3.40.50.300">
    <property type="entry name" value="P-loop containing nucleotide triphosphate hydrolases"/>
    <property type="match status" value="1"/>
</dbReference>
<sequence length="444" mass="50640">MESEAEEVLYGGAKGGGKSYALRAWAVRYCMTYPSARVVLFRQSYRQLEETHIISIQQEVPASIAHYSSKSHDLIFKNGSILHLRFCEKDEDARTYDTAEFDAILLDELTHFTQFIYTYLTSRCRSTKSWWSGPRIRAGATPLGRGHGWVKERWRVQGVAKPIKEGEVWKGPVSEGGMTRQYLPARVTDNPTLMKADPHYPERLRALPYEEYQAAMGNWDVFMGQFFVRWRPELHIVKPFDIPPDWDRFLCNDYGYGAPHATLWFARPPGTQVAYFYREQYGEGVKLTEQVYRAKQATVDSSETLRAVVLDPSLFGKVNVKGEQIEPMSEDWKRGFAGIAPVLKGNNERVPGWRLMREMIDWTEDPTGRISSPPRFFVFDTCVNLVRTLPLLIVDEHNVEDVDSDGEDHAPDAARYGLRHAFSGAGRRGVGQRYAIGPSGIVTR</sequence>
<gene>
    <name evidence="1" type="ORF">LCGC14_0734960</name>
</gene>
<evidence type="ECO:0000313" key="1">
    <source>
        <dbReference type="EMBL" id="KKN40286.1"/>
    </source>
</evidence>
<dbReference type="AlphaFoldDB" id="A0A0F9STP1"/>
<reference evidence="1" key="1">
    <citation type="journal article" date="2015" name="Nature">
        <title>Complex archaea that bridge the gap between prokaryotes and eukaryotes.</title>
        <authorList>
            <person name="Spang A."/>
            <person name="Saw J.H."/>
            <person name="Jorgensen S.L."/>
            <person name="Zaremba-Niedzwiedzka K."/>
            <person name="Martijn J."/>
            <person name="Lind A.E."/>
            <person name="van Eijk R."/>
            <person name="Schleper C."/>
            <person name="Guy L."/>
            <person name="Ettema T.J."/>
        </authorList>
    </citation>
    <scope>NUCLEOTIDE SEQUENCE</scope>
</reference>
<name>A0A0F9STP1_9ZZZZ</name>
<organism evidence="1">
    <name type="scientific">marine sediment metagenome</name>
    <dbReference type="NCBI Taxonomy" id="412755"/>
    <lineage>
        <taxon>unclassified sequences</taxon>
        <taxon>metagenomes</taxon>
        <taxon>ecological metagenomes</taxon>
    </lineage>
</organism>
<dbReference type="Gene3D" id="3.30.420.280">
    <property type="match status" value="1"/>
</dbReference>
<dbReference type="InterPro" id="IPR027417">
    <property type="entry name" value="P-loop_NTPase"/>
</dbReference>
<dbReference type="EMBL" id="LAZR01001713">
    <property type="protein sequence ID" value="KKN40286.1"/>
    <property type="molecule type" value="Genomic_DNA"/>
</dbReference>
<dbReference type="Pfam" id="PF03237">
    <property type="entry name" value="Terminase_6N"/>
    <property type="match status" value="1"/>
</dbReference>
<comment type="caution">
    <text evidence="1">The sequence shown here is derived from an EMBL/GenBank/DDBJ whole genome shotgun (WGS) entry which is preliminary data.</text>
</comment>